<evidence type="ECO:0000256" key="8">
    <source>
        <dbReference type="HAMAP-Rule" id="MF_00181"/>
    </source>
</evidence>
<evidence type="ECO:0000256" key="6">
    <source>
        <dbReference type="ARBA" id="ARBA00022801"/>
    </source>
</evidence>
<dbReference type="GO" id="GO:0070006">
    <property type="term" value="F:metalloaminopeptidase activity"/>
    <property type="evidence" value="ECO:0007669"/>
    <property type="project" value="InterPro"/>
</dbReference>
<comment type="catalytic activity">
    <reaction evidence="1 8">
        <text>Release of an N-terminal amino acid, Xaa-|-Yaa-, in which Xaa is preferably Leu, but may be other amino acids including Pro although not Arg or Lys, and Yaa may be Pro. Amino acid amides and methyl esters are also readily hydrolyzed, but rates on arylamides are exceedingly low.</text>
        <dbReference type="EC" id="3.4.11.1"/>
    </reaction>
</comment>
<reference evidence="10 11" key="1">
    <citation type="submission" date="2024-01" db="EMBL/GenBank/DDBJ databases">
        <title>Complete genome sequence of Citroniella saccharovorans strain M6.X9, isolated from human fecal sample.</title>
        <authorList>
            <person name="Cheng G."/>
            <person name="Westerholm M."/>
            <person name="Schnurer A."/>
        </authorList>
    </citation>
    <scope>NUCLEOTIDE SEQUENCE [LARGE SCALE GENOMIC DNA]</scope>
    <source>
        <strain evidence="10 11">DSM 29873</strain>
    </source>
</reference>
<evidence type="ECO:0000256" key="4">
    <source>
        <dbReference type="ARBA" id="ARBA00022438"/>
    </source>
</evidence>
<dbReference type="PRINTS" id="PR00481">
    <property type="entry name" value="LAMNOPPTDASE"/>
</dbReference>
<dbReference type="PANTHER" id="PTHR11963">
    <property type="entry name" value="LEUCINE AMINOPEPTIDASE-RELATED"/>
    <property type="match status" value="1"/>
</dbReference>
<dbReference type="GO" id="GO:0005737">
    <property type="term" value="C:cytoplasm"/>
    <property type="evidence" value="ECO:0007669"/>
    <property type="project" value="UniProtKB-SubCell"/>
</dbReference>
<dbReference type="Pfam" id="PF00883">
    <property type="entry name" value="Peptidase_M17"/>
    <property type="match status" value="1"/>
</dbReference>
<feature type="binding site" evidence="8">
    <location>
        <position position="235"/>
    </location>
    <ligand>
        <name>Mn(2+)</name>
        <dbReference type="ChEBI" id="CHEBI:29035"/>
        <label>2</label>
    </ligand>
</feature>
<dbReference type="Gene3D" id="3.40.220.10">
    <property type="entry name" value="Leucine Aminopeptidase, subunit E, domain 1"/>
    <property type="match status" value="1"/>
</dbReference>
<dbReference type="SUPFAM" id="SSF53187">
    <property type="entry name" value="Zn-dependent exopeptidases"/>
    <property type="match status" value="1"/>
</dbReference>
<feature type="domain" description="Cytosol aminopeptidase" evidence="9">
    <location>
        <begin position="310"/>
        <end position="317"/>
    </location>
</feature>
<sequence length="462" mass="51399">MNITFNKNFEKKVYVKFENASTGNAKLDSFLEKKEISYDKPNIKYYIDQDKEILLLLLSNPDDKKNLIIGSKNLFNRAKEENFDSFSVIIPKENEREIFKSMLEGFLHANYSFDKYKKESKKKEINISFETSDYSKEKEEIENIIEGVNLTRDLVNTPSNDLYPETLANEAKENLEKLGIKVEVYSKEEIKKLKMEAFLAVAEGSDKEPKLIVMKYLPRKDEKPIVLVGKGLTYDSGGYALKPAKGMLTMKADMAGSASVIGALYAAAKNKIEKNVIGVVAACENMVSGKAYKNGDIIGSMKGDTIEVINTDAEGRLTLADALYYSAVKLDPKEIIDLATLTGACVVGLGNYTTGAVTNNKDLMARVKNAFDESLEYVCELPSNDELREEIKGDLGDIKNSTYSSGGAITAGLFLENFVMNYPWVHLDIAGPAHVSKAFSFYPEGSTGIPVKSLYNFIKNEK</sequence>
<accession>A0AAW9N077</accession>
<dbReference type="InterPro" id="IPR023042">
    <property type="entry name" value="Peptidase_M17_leu_NH2_pept"/>
</dbReference>
<evidence type="ECO:0000259" key="9">
    <source>
        <dbReference type="PROSITE" id="PS00631"/>
    </source>
</evidence>
<feature type="binding site" evidence="8">
    <location>
        <position position="253"/>
    </location>
    <ligand>
        <name>Mn(2+)</name>
        <dbReference type="ChEBI" id="CHEBI:29035"/>
        <label>2</label>
    </ligand>
</feature>
<feature type="binding site" evidence="8">
    <location>
        <position position="235"/>
    </location>
    <ligand>
        <name>Mn(2+)</name>
        <dbReference type="ChEBI" id="CHEBI:29035"/>
        <label>1</label>
    </ligand>
</feature>
<dbReference type="PROSITE" id="PS00631">
    <property type="entry name" value="CYTOSOL_AP"/>
    <property type="match status" value="1"/>
</dbReference>
<dbReference type="PANTHER" id="PTHR11963:SF23">
    <property type="entry name" value="CYTOSOL AMINOPEPTIDASE"/>
    <property type="match status" value="1"/>
</dbReference>
<feature type="binding site" evidence="8">
    <location>
        <position position="314"/>
    </location>
    <ligand>
        <name>Mn(2+)</name>
        <dbReference type="ChEBI" id="CHEBI:29035"/>
        <label>2</label>
    </ligand>
</feature>
<comment type="function">
    <text evidence="7 8">Presumably involved in the processing and regular turnover of intracellular proteins. Catalyzes the removal of unsubstituted N-terminal amino acids from various peptides.</text>
</comment>
<dbReference type="AlphaFoldDB" id="A0AAW9N077"/>
<organism evidence="10 11">
    <name type="scientific">Citroniella saccharovorans</name>
    <dbReference type="NCBI Taxonomy" id="2053367"/>
    <lineage>
        <taxon>Bacteria</taxon>
        <taxon>Bacillati</taxon>
        <taxon>Bacillota</taxon>
        <taxon>Tissierellia</taxon>
        <taxon>Tissierellales</taxon>
        <taxon>Peptoniphilaceae</taxon>
        <taxon>Citroniella</taxon>
    </lineage>
</organism>
<evidence type="ECO:0000256" key="3">
    <source>
        <dbReference type="ARBA" id="ARBA00009528"/>
    </source>
</evidence>
<dbReference type="GO" id="GO:0006508">
    <property type="term" value="P:proteolysis"/>
    <property type="evidence" value="ECO:0007669"/>
    <property type="project" value="UniProtKB-KW"/>
</dbReference>
<feature type="active site" evidence="8">
    <location>
        <position position="316"/>
    </location>
</feature>
<dbReference type="EC" id="3.4.11.10" evidence="8"/>
<dbReference type="Proteomes" id="UP001357733">
    <property type="component" value="Unassembled WGS sequence"/>
</dbReference>
<dbReference type="RefSeq" id="WP_324620335.1">
    <property type="nucleotide sequence ID" value="NZ_JAYKOT010000003.1"/>
</dbReference>
<keyword evidence="4 8" id="KW-0031">Aminopeptidase</keyword>
<dbReference type="HAMAP" id="MF_00181">
    <property type="entry name" value="Cytosol_peptidase_M17"/>
    <property type="match status" value="1"/>
</dbReference>
<evidence type="ECO:0000256" key="5">
    <source>
        <dbReference type="ARBA" id="ARBA00022670"/>
    </source>
</evidence>
<protein>
    <recommendedName>
        <fullName evidence="8">Probable cytosol aminopeptidase</fullName>
        <ecNumber evidence="8">3.4.11.1</ecNumber>
    </recommendedName>
    <alternativeName>
        <fullName evidence="8">Leucine aminopeptidase</fullName>
        <shortName evidence="8">LAP</shortName>
        <ecNumber evidence="8">3.4.11.10</ecNumber>
    </alternativeName>
    <alternativeName>
        <fullName evidence="8">Leucyl aminopeptidase</fullName>
    </alternativeName>
</protein>
<keyword evidence="11" id="KW-1185">Reference proteome</keyword>
<feature type="active site" evidence="8">
    <location>
        <position position="242"/>
    </location>
</feature>
<dbReference type="InterPro" id="IPR011356">
    <property type="entry name" value="Leucine_aapep/pepB"/>
</dbReference>
<evidence type="ECO:0000256" key="2">
    <source>
        <dbReference type="ARBA" id="ARBA00000967"/>
    </source>
</evidence>
<gene>
    <name evidence="8" type="primary">pepA</name>
    <name evidence="10" type="ORF">VLK81_09175</name>
</gene>
<dbReference type="GO" id="GO:0030145">
    <property type="term" value="F:manganese ion binding"/>
    <property type="evidence" value="ECO:0007669"/>
    <property type="project" value="UniProtKB-UniRule"/>
</dbReference>
<feature type="binding site" evidence="8">
    <location>
        <position position="312"/>
    </location>
    <ligand>
        <name>Mn(2+)</name>
        <dbReference type="ChEBI" id="CHEBI:29035"/>
        <label>1</label>
    </ligand>
</feature>
<dbReference type="CDD" id="cd00433">
    <property type="entry name" value="Peptidase_M17"/>
    <property type="match status" value="1"/>
</dbReference>
<comment type="cofactor">
    <cofactor evidence="8">
        <name>Mn(2+)</name>
        <dbReference type="ChEBI" id="CHEBI:29035"/>
    </cofactor>
    <text evidence="8">Binds 2 manganese ions per subunit.</text>
</comment>
<dbReference type="NCBIfam" id="NF002083">
    <property type="entry name" value="PRK00913.3-5"/>
    <property type="match status" value="1"/>
</dbReference>
<dbReference type="InterPro" id="IPR043472">
    <property type="entry name" value="Macro_dom-like"/>
</dbReference>
<comment type="caution">
    <text evidence="10">The sequence shown here is derived from an EMBL/GenBank/DDBJ whole genome shotgun (WGS) entry which is preliminary data.</text>
</comment>
<dbReference type="EC" id="3.4.11.1" evidence="8"/>
<evidence type="ECO:0000313" key="10">
    <source>
        <dbReference type="EMBL" id="MEB3430154.1"/>
    </source>
</evidence>
<evidence type="ECO:0000313" key="11">
    <source>
        <dbReference type="Proteomes" id="UP001357733"/>
    </source>
</evidence>
<keyword evidence="6 8" id="KW-0378">Hydrolase</keyword>
<keyword evidence="8" id="KW-0464">Manganese</keyword>
<keyword evidence="8" id="KW-0479">Metal-binding</keyword>
<name>A0AAW9N077_9FIRM</name>
<dbReference type="InterPro" id="IPR000819">
    <property type="entry name" value="Peptidase_M17_C"/>
</dbReference>
<evidence type="ECO:0000256" key="1">
    <source>
        <dbReference type="ARBA" id="ARBA00000135"/>
    </source>
</evidence>
<proteinExistence type="inferred from homology"/>
<keyword evidence="5 8" id="KW-0645">Protease</keyword>
<feature type="binding site" evidence="8">
    <location>
        <position position="230"/>
    </location>
    <ligand>
        <name>Mn(2+)</name>
        <dbReference type="ChEBI" id="CHEBI:29035"/>
        <label>2</label>
    </ligand>
</feature>
<comment type="similarity">
    <text evidence="3 8">Belongs to the peptidase M17 family.</text>
</comment>
<comment type="subcellular location">
    <subcellularLocation>
        <location evidence="8">Cytoplasm</location>
    </subcellularLocation>
</comment>
<dbReference type="EMBL" id="JAYKOT010000003">
    <property type="protein sequence ID" value="MEB3430154.1"/>
    <property type="molecule type" value="Genomic_DNA"/>
</dbReference>
<feature type="binding site" evidence="8">
    <location>
        <position position="314"/>
    </location>
    <ligand>
        <name>Mn(2+)</name>
        <dbReference type="ChEBI" id="CHEBI:29035"/>
        <label>1</label>
    </ligand>
</feature>
<evidence type="ECO:0000256" key="7">
    <source>
        <dbReference type="ARBA" id="ARBA00049972"/>
    </source>
</evidence>
<keyword evidence="8" id="KW-0963">Cytoplasm</keyword>
<comment type="catalytic activity">
    <reaction evidence="2 8">
        <text>Release of an N-terminal amino acid, preferentially leucine, but not glutamic or aspartic acids.</text>
        <dbReference type="EC" id="3.4.11.10"/>
    </reaction>
</comment>
<dbReference type="Gene3D" id="3.40.630.10">
    <property type="entry name" value="Zn peptidases"/>
    <property type="match status" value="1"/>
</dbReference>